<dbReference type="EMBL" id="CP182909">
    <property type="protein sequence ID" value="XPM66353.1"/>
    <property type="molecule type" value="Genomic_DNA"/>
</dbReference>
<accession>A0ACD5GZC4</accession>
<dbReference type="Proteomes" id="UP000095472">
    <property type="component" value="Chromosome"/>
</dbReference>
<name>A0ACD5GZC4_9CYAN</name>
<evidence type="ECO:0000313" key="2">
    <source>
        <dbReference type="Proteomes" id="UP000095472"/>
    </source>
</evidence>
<sequence>MDGGVLQLGEDVGNLEDVAEFVEALGEGVAPGGVLGLFVFFALAVGVVLFVPGF</sequence>
<proteinExistence type="predicted"/>
<evidence type="ECO:0000313" key="1">
    <source>
        <dbReference type="EMBL" id="XPM66353.1"/>
    </source>
</evidence>
<organism evidence="1 2">
    <name type="scientific">Desertifilum tharense IPPAS B-1220</name>
    <dbReference type="NCBI Taxonomy" id="1781255"/>
    <lineage>
        <taxon>Bacteria</taxon>
        <taxon>Bacillati</taxon>
        <taxon>Cyanobacteriota</taxon>
        <taxon>Cyanophyceae</taxon>
        <taxon>Desertifilales</taxon>
        <taxon>Desertifilaceae</taxon>
        <taxon>Desertifilum</taxon>
    </lineage>
</organism>
<keyword evidence="2" id="KW-1185">Reference proteome</keyword>
<reference evidence="1 2" key="1">
    <citation type="journal article" date="2016" name="Genome Announc.">
        <title>Draft Genome Sequence of the Thermotolerant Cyanobacterium Desertifilum sp. IPPAS B-1220.</title>
        <authorList>
            <person name="Mironov K.S."/>
            <person name="Sinetova M.A."/>
            <person name="Bolatkhan K."/>
            <person name="Zayadan B.K."/>
            <person name="Ustinova V.V."/>
            <person name="Kupriyanova E.V."/>
            <person name="Skrypnik A.N."/>
            <person name="Gogoleva N.E."/>
            <person name="Gogolev Y.V."/>
            <person name="Los D.A."/>
        </authorList>
    </citation>
    <scope>NUCLEOTIDE SEQUENCE [LARGE SCALE GENOMIC DNA]</scope>
    <source>
        <strain evidence="1 2">IPPAS B-1220</strain>
    </source>
</reference>
<gene>
    <name evidence="1" type="ORF">BH720_014000</name>
</gene>
<protein>
    <submittedName>
        <fullName evidence="1">Uncharacterized protein</fullName>
    </submittedName>
</protein>